<reference evidence="3" key="1">
    <citation type="submission" date="2024-06" db="EMBL/GenBank/DDBJ databases">
        <authorList>
            <person name="Sahani V.S."/>
            <person name="Rajnandini D.D."/>
            <person name="Zdgiebloski S.Z."/>
            <person name="Agrawal S.A."/>
        </authorList>
    </citation>
    <scope>NUCLEOTIDE SEQUENCE</scope>
</reference>
<feature type="transmembrane region" description="Helical" evidence="2">
    <location>
        <begin position="7"/>
        <end position="25"/>
    </location>
</feature>
<name>A0AAU8EHC5_9CAUD</name>
<evidence type="ECO:0000256" key="2">
    <source>
        <dbReference type="SAM" id="Phobius"/>
    </source>
</evidence>
<keyword evidence="2" id="KW-0472">Membrane</keyword>
<protein>
    <submittedName>
        <fullName evidence="3">Uncharacterized protein</fullName>
    </submittedName>
</protein>
<organism evidence="3">
    <name type="scientific">Bacillus phage Jabberwock</name>
    <dbReference type="NCBI Taxonomy" id="3163548"/>
    <lineage>
        <taxon>Viruses</taxon>
        <taxon>Duplodnaviria</taxon>
        <taxon>Heunggongvirae</taxon>
        <taxon>Uroviricota</taxon>
        <taxon>Caudoviricetes</taxon>
    </lineage>
</organism>
<gene>
    <name evidence="3" type="ORF">JABBERWOCK_257</name>
</gene>
<dbReference type="EMBL" id="PP883967">
    <property type="protein sequence ID" value="XCG97650.1"/>
    <property type="molecule type" value="Genomic_DNA"/>
</dbReference>
<keyword evidence="2" id="KW-1133">Transmembrane helix</keyword>
<evidence type="ECO:0000313" key="3">
    <source>
        <dbReference type="EMBL" id="XCG97650.1"/>
    </source>
</evidence>
<feature type="region of interest" description="Disordered" evidence="1">
    <location>
        <begin position="81"/>
        <end position="117"/>
    </location>
</feature>
<accession>A0AAU8EHC5</accession>
<sequence length="117" mass="13645">MYTAQEQFLWISTVMLLLIVLVLLTKIANKNHEIKESHQRSEADREKLRRIREETNQYLKEQGYKPKVKVNVAYDHVGTVTGRLSSTSQNTSSRPKTSNNDEHHRRLQTIINLSNID</sequence>
<keyword evidence="2" id="KW-0812">Transmembrane</keyword>
<feature type="compositionally biased region" description="Polar residues" evidence="1">
    <location>
        <begin position="82"/>
        <end position="98"/>
    </location>
</feature>
<proteinExistence type="predicted"/>
<evidence type="ECO:0000256" key="1">
    <source>
        <dbReference type="SAM" id="MobiDB-lite"/>
    </source>
</evidence>